<evidence type="ECO:0000256" key="1">
    <source>
        <dbReference type="ARBA" id="ARBA00022729"/>
    </source>
</evidence>
<dbReference type="InterPro" id="IPR001119">
    <property type="entry name" value="SLH_dom"/>
</dbReference>
<organism evidence="3 4">
    <name type="scientific">Caldalkalibacillus horti</name>
    <dbReference type="NCBI Taxonomy" id="77523"/>
    <lineage>
        <taxon>Bacteria</taxon>
        <taxon>Bacillati</taxon>
        <taxon>Bacillota</taxon>
        <taxon>Bacilli</taxon>
        <taxon>Bacillales</taxon>
        <taxon>Bacillaceae</taxon>
        <taxon>Caldalkalibacillus</taxon>
    </lineage>
</organism>
<dbReference type="PROSITE" id="PS51272">
    <property type="entry name" value="SLH"/>
    <property type="match status" value="1"/>
</dbReference>
<evidence type="ECO:0000313" key="4">
    <source>
        <dbReference type="Proteomes" id="UP001235840"/>
    </source>
</evidence>
<sequence length="371" mass="41560">MKRIKITSFISLAVFLFCFGILPFTSPFEKGQAAAATTFTDIRGHWAEGTILWATEQGIVNGFTDGTFKPNQRVTEAQFLAMVIRAYRSDVVVQGASHWTDPFYQLGGELNYPVSGTTDSEKRNEYLLRVQVAELIAATQGVNYHQNDAIKYVLGYNLAKGTNPNHKTVLSYQGSKSLTRAEAVTFIENLVLEGKDELAARPAVASDPNLLPNIPIGNEEQLTISYQAPNNWTAPVIQATATEDYNRNKEVLEKELHLLRGIYFNPYGGSQIERAEVVVEAGGDSYIAQITFYNWYGSHTGAHQLNKIPYIAKELFKFYLPYEHGNLYTIIDNHFNKEDISTYVNKPMELDGRQIHIVTSPFSVSVRIGTK</sequence>
<dbReference type="Proteomes" id="UP001235840">
    <property type="component" value="Unassembled WGS sequence"/>
</dbReference>
<evidence type="ECO:0000313" key="3">
    <source>
        <dbReference type="EMBL" id="MDQ0167298.1"/>
    </source>
</evidence>
<keyword evidence="4" id="KW-1185">Reference proteome</keyword>
<dbReference type="Pfam" id="PF00395">
    <property type="entry name" value="SLH"/>
    <property type="match status" value="1"/>
</dbReference>
<keyword evidence="1" id="KW-0732">Signal</keyword>
<name>A0ABT9W232_9BACI</name>
<evidence type="ECO:0000259" key="2">
    <source>
        <dbReference type="PROSITE" id="PS51272"/>
    </source>
</evidence>
<reference evidence="3 4" key="1">
    <citation type="submission" date="2023-07" db="EMBL/GenBank/DDBJ databases">
        <title>Genomic Encyclopedia of Type Strains, Phase IV (KMG-IV): sequencing the most valuable type-strain genomes for metagenomic binning, comparative biology and taxonomic classification.</title>
        <authorList>
            <person name="Goeker M."/>
        </authorList>
    </citation>
    <scope>NUCLEOTIDE SEQUENCE [LARGE SCALE GENOMIC DNA]</scope>
    <source>
        <strain evidence="3 4">DSM 12751</strain>
    </source>
</reference>
<feature type="domain" description="SLH" evidence="2">
    <location>
        <begin position="34"/>
        <end position="97"/>
    </location>
</feature>
<gene>
    <name evidence="3" type="ORF">J2S11_003223</name>
</gene>
<accession>A0ABT9W232</accession>
<dbReference type="EMBL" id="JAUSTY010000014">
    <property type="protein sequence ID" value="MDQ0167298.1"/>
    <property type="molecule type" value="Genomic_DNA"/>
</dbReference>
<proteinExistence type="predicted"/>
<protein>
    <recommendedName>
        <fullName evidence="2">SLH domain-containing protein</fullName>
    </recommendedName>
</protein>
<comment type="caution">
    <text evidence="3">The sequence shown here is derived from an EMBL/GenBank/DDBJ whole genome shotgun (WGS) entry which is preliminary data.</text>
</comment>
<dbReference type="RefSeq" id="WP_307396125.1">
    <property type="nucleotide sequence ID" value="NZ_BAAADK010000014.1"/>
</dbReference>